<evidence type="ECO:0000259" key="6">
    <source>
        <dbReference type="Pfam" id="PF08540"/>
    </source>
</evidence>
<evidence type="ECO:0000256" key="4">
    <source>
        <dbReference type="PIRSR" id="PIRSR611554-2"/>
    </source>
</evidence>
<sequence>MTIGIDKMGFYTPHYVLDMTDLANARGDDPAKYHIGIGQSEMAVVPPTQDVVTMAANATEQILDATDRDQIDLILFATESGIDNSKAGAVYLQHLLKLSEHSRAIEIKQACYSATAALQLGKDYLKAHPGKRVLVIAADIARYGLETAGEITQGGGAVAMIMSENPRILAISDESTYLTRDVMDFWRPVYATEARVDGHYSANVYTDFFTDVWTRFSDTYHHEISDFDAMLFHLPFSKMGLKALRTVLPEDQTVADKLTSQFDQARLWNRHVGNLYTGSLYLSLLSLLAHGDLHAGSQLGLFSYGSGAEGEFFTGTIQADYQEGFDKAAIQTLLDKRTPVSVAEYERIFKDSLPTNGQDRALDISHDSAKYVLGGIKNEQRQYLVQ</sequence>
<dbReference type="PANTHER" id="PTHR43323:SF2">
    <property type="entry name" value="HYDROXYMETHYLGLUTARYL-COA SYNTHASE"/>
    <property type="match status" value="1"/>
</dbReference>
<feature type="active site" description="Acyl-thioester intermediate" evidence="3">
    <location>
        <position position="111"/>
    </location>
</feature>
<evidence type="ECO:0000259" key="5">
    <source>
        <dbReference type="Pfam" id="PF01154"/>
    </source>
</evidence>
<dbReference type="Proteomes" id="UP000051139">
    <property type="component" value="Unassembled WGS sequence"/>
</dbReference>
<feature type="active site" description="Proton donor/acceptor" evidence="3">
    <location>
        <position position="79"/>
    </location>
</feature>
<dbReference type="OrthoDB" id="9769523at2"/>
<dbReference type="PANTHER" id="PTHR43323">
    <property type="entry name" value="3-HYDROXY-3-METHYLGLUTARYL COENZYME A SYNTHASE"/>
    <property type="match status" value="1"/>
</dbReference>
<evidence type="ECO:0000256" key="3">
    <source>
        <dbReference type="PIRSR" id="PIRSR611554-1"/>
    </source>
</evidence>
<dbReference type="InterPro" id="IPR011554">
    <property type="entry name" value="HMG_CoA_synthase_prok"/>
</dbReference>
<evidence type="ECO:0000256" key="1">
    <source>
        <dbReference type="ARBA" id="ARBA00007061"/>
    </source>
</evidence>
<feature type="binding site" evidence="4">
    <location>
        <position position="143"/>
    </location>
    <ligand>
        <name>(3S)-3-hydroxy-3-methylglutaryl-CoA</name>
        <dbReference type="ChEBI" id="CHEBI:43074"/>
    </ligand>
</feature>
<dbReference type="InterPro" id="IPR013528">
    <property type="entry name" value="HMG_CoA_synth_N"/>
</dbReference>
<evidence type="ECO:0000256" key="2">
    <source>
        <dbReference type="ARBA" id="ARBA00022679"/>
    </source>
</evidence>
<comment type="similarity">
    <text evidence="1">Belongs to the thiolase-like superfamily. HMG-CoA synthase family.</text>
</comment>
<dbReference type="GO" id="GO:0006084">
    <property type="term" value="P:acetyl-CoA metabolic process"/>
    <property type="evidence" value="ECO:0007669"/>
    <property type="project" value="InterPro"/>
</dbReference>
<feature type="domain" description="Hydroxymethylglutaryl-coenzyme A synthase C-terminal" evidence="6">
    <location>
        <begin position="258"/>
        <end position="350"/>
    </location>
</feature>
<dbReference type="EMBL" id="JQCB01000009">
    <property type="protein sequence ID" value="KRN95397.1"/>
    <property type="molecule type" value="Genomic_DNA"/>
</dbReference>
<dbReference type="PATRIC" id="fig|348151.3.peg.2095"/>
<evidence type="ECO:0000313" key="8">
    <source>
        <dbReference type="EMBL" id="KRN95397.1"/>
    </source>
</evidence>
<feature type="binding site" evidence="4">
    <location>
        <position position="29"/>
    </location>
    <ligand>
        <name>(3S)-3-hydroxy-3-methylglutaryl-CoA</name>
        <dbReference type="ChEBI" id="CHEBI:43074"/>
    </ligand>
</feature>
<reference evidence="7 10" key="2">
    <citation type="submission" date="2019-07" db="EMBL/GenBank/DDBJ databases">
        <title>Whole genome shotgun sequence of Lactobacillus siliginis NBRC 101315.</title>
        <authorList>
            <person name="Hosoyama A."/>
            <person name="Uohara A."/>
            <person name="Ohji S."/>
            <person name="Ichikawa N."/>
        </authorList>
    </citation>
    <scope>NUCLEOTIDE SEQUENCE [LARGE SCALE GENOMIC DNA]</scope>
    <source>
        <strain evidence="7 10">NBRC 101315</strain>
    </source>
</reference>
<organism evidence="8 9">
    <name type="scientific">Furfurilactobacillus siliginis</name>
    <dbReference type="NCBI Taxonomy" id="348151"/>
    <lineage>
        <taxon>Bacteria</taxon>
        <taxon>Bacillati</taxon>
        <taxon>Bacillota</taxon>
        <taxon>Bacilli</taxon>
        <taxon>Lactobacillales</taxon>
        <taxon>Lactobacillaceae</taxon>
        <taxon>Furfurilactobacillus</taxon>
    </lineage>
</organism>
<dbReference type="RefSeq" id="WP_057810848.1">
    <property type="nucleotide sequence ID" value="NZ_BJUD01000005.1"/>
</dbReference>
<dbReference type="EMBL" id="BJUD01000005">
    <property type="protein sequence ID" value="GEK28177.1"/>
    <property type="molecule type" value="Genomic_DNA"/>
</dbReference>
<dbReference type="AlphaFoldDB" id="A0A0R2L661"/>
<comment type="caution">
    <text evidence="8">The sequence shown here is derived from an EMBL/GenBank/DDBJ whole genome shotgun (WGS) entry which is preliminary data.</text>
</comment>
<keyword evidence="2" id="KW-0808">Transferase</keyword>
<feature type="active site" description="Proton donor/acceptor" evidence="3">
    <location>
        <position position="233"/>
    </location>
</feature>
<dbReference type="CDD" id="cd00827">
    <property type="entry name" value="init_cond_enzymes"/>
    <property type="match status" value="1"/>
</dbReference>
<dbReference type="Pfam" id="PF08540">
    <property type="entry name" value="HMG_CoA_synt_C"/>
    <property type="match status" value="1"/>
</dbReference>
<dbReference type="SUPFAM" id="SSF53901">
    <property type="entry name" value="Thiolase-like"/>
    <property type="match status" value="2"/>
</dbReference>
<name>A0A0R2L661_9LACO</name>
<gene>
    <name evidence="7" type="primary">mvaS</name>
    <name evidence="8" type="ORF">IV55_GL002041</name>
    <name evidence="7" type="ORF">LSI01_04880</name>
</gene>
<feature type="binding site" evidence="4">
    <location>
        <position position="242"/>
    </location>
    <ligand>
        <name>(3S)-3-hydroxy-3-methylglutaryl-CoA</name>
        <dbReference type="ChEBI" id="CHEBI:43074"/>
    </ligand>
</feature>
<evidence type="ECO:0000313" key="9">
    <source>
        <dbReference type="Proteomes" id="UP000051139"/>
    </source>
</evidence>
<dbReference type="InterPro" id="IPR016039">
    <property type="entry name" value="Thiolase-like"/>
</dbReference>
<dbReference type="Proteomes" id="UP000321429">
    <property type="component" value="Unassembled WGS sequence"/>
</dbReference>
<protein>
    <submittedName>
        <fullName evidence="8">3-hydroxy-3-methylglutaryl-CoA synthase</fullName>
    </submittedName>
    <submittedName>
        <fullName evidence="7">Hydroxymethylglutaryl-CoA synthase</fullName>
    </submittedName>
</protein>
<dbReference type="Gene3D" id="3.40.47.10">
    <property type="match status" value="2"/>
</dbReference>
<dbReference type="Pfam" id="PF01154">
    <property type="entry name" value="HMG_CoA_synt_N"/>
    <property type="match status" value="1"/>
</dbReference>
<feature type="binding site" evidence="4">
    <location>
        <position position="274"/>
    </location>
    <ligand>
        <name>(3S)-3-hydroxy-3-methylglutaryl-CoA</name>
        <dbReference type="ChEBI" id="CHEBI:43074"/>
    </ligand>
</feature>
<dbReference type="NCBIfam" id="TIGR01835">
    <property type="entry name" value="HMG-CoA-S_prok"/>
    <property type="match status" value="1"/>
</dbReference>
<proteinExistence type="inferred from homology"/>
<feature type="domain" description="Hydroxymethylglutaryl-coenzyme A synthase N-terminal" evidence="5">
    <location>
        <begin position="3"/>
        <end position="163"/>
    </location>
</feature>
<dbReference type="GO" id="GO:0004421">
    <property type="term" value="F:hydroxymethylglutaryl-CoA synthase activity"/>
    <property type="evidence" value="ECO:0007669"/>
    <property type="project" value="InterPro"/>
</dbReference>
<dbReference type="STRING" id="348151.IV55_GL002041"/>
<keyword evidence="9" id="KW-1185">Reference proteome</keyword>
<evidence type="ECO:0000313" key="7">
    <source>
        <dbReference type="EMBL" id="GEK28177.1"/>
    </source>
</evidence>
<reference evidence="8 9" key="1">
    <citation type="journal article" date="2015" name="Genome Announc.">
        <title>Expanding the biotechnology potential of lactobacilli through comparative genomics of 213 strains and associated genera.</title>
        <authorList>
            <person name="Sun Z."/>
            <person name="Harris H.M."/>
            <person name="McCann A."/>
            <person name="Guo C."/>
            <person name="Argimon S."/>
            <person name="Zhang W."/>
            <person name="Yang X."/>
            <person name="Jeffery I.B."/>
            <person name="Cooney J.C."/>
            <person name="Kagawa T.F."/>
            <person name="Liu W."/>
            <person name="Song Y."/>
            <person name="Salvetti E."/>
            <person name="Wrobel A."/>
            <person name="Rasinkangas P."/>
            <person name="Parkhill J."/>
            <person name="Rea M.C."/>
            <person name="O'Sullivan O."/>
            <person name="Ritari J."/>
            <person name="Douillard F.P."/>
            <person name="Paul Ross R."/>
            <person name="Yang R."/>
            <person name="Briner A.E."/>
            <person name="Felis G.E."/>
            <person name="de Vos W.M."/>
            <person name="Barrangou R."/>
            <person name="Klaenhammer T.R."/>
            <person name="Caufield P.W."/>
            <person name="Cui Y."/>
            <person name="Zhang H."/>
            <person name="O'Toole P.W."/>
        </authorList>
    </citation>
    <scope>NUCLEOTIDE SEQUENCE [LARGE SCALE GENOMIC DNA]</scope>
    <source>
        <strain evidence="8 9">DSM 22696</strain>
    </source>
</reference>
<accession>A0A0R2L661</accession>
<dbReference type="InterPro" id="IPR013746">
    <property type="entry name" value="HMG_CoA_synt_C_dom"/>
</dbReference>
<evidence type="ECO:0000313" key="10">
    <source>
        <dbReference type="Proteomes" id="UP000321429"/>
    </source>
</evidence>